<feature type="non-terminal residue" evidence="1">
    <location>
        <position position="1"/>
    </location>
</feature>
<proteinExistence type="predicted"/>
<gene>
    <name evidence="1" type="ORF">RPERSI_LOCUS35876</name>
</gene>
<accession>A0ACA9SVV4</accession>
<sequence>KQKSYNIPTIEPTNLQEINEPNESDEPIELDEEDKSDTTSDN</sequence>
<evidence type="ECO:0000313" key="2">
    <source>
        <dbReference type="Proteomes" id="UP000789920"/>
    </source>
</evidence>
<dbReference type="EMBL" id="CAJVQC010168529">
    <property type="protein sequence ID" value="CAG8850004.1"/>
    <property type="molecule type" value="Genomic_DNA"/>
</dbReference>
<evidence type="ECO:0000313" key="1">
    <source>
        <dbReference type="EMBL" id="CAG8850004.1"/>
    </source>
</evidence>
<keyword evidence="2" id="KW-1185">Reference proteome</keyword>
<organism evidence="1 2">
    <name type="scientific">Racocetra persica</name>
    <dbReference type="NCBI Taxonomy" id="160502"/>
    <lineage>
        <taxon>Eukaryota</taxon>
        <taxon>Fungi</taxon>
        <taxon>Fungi incertae sedis</taxon>
        <taxon>Mucoromycota</taxon>
        <taxon>Glomeromycotina</taxon>
        <taxon>Glomeromycetes</taxon>
        <taxon>Diversisporales</taxon>
        <taxon>Gigasporaceae</taxon>
        <taxon>Racocetra</taxon>
    </lineage>
</organism>
<protein>
    <submittedName>
        <fullName evidence="1">30442_t:CDS:1</fullName>
    </submittedName>
</protein>
<dbReference type="Proteomes" id="UP000789920">
    <property type="component" value="Unassembled WGS sequence"/>
</dbReference>
<comment type="caution">
    <text evidence="1">The sequence shown here is derived from an EMBL/GenBank/DDBJ whole genome shotgun (WGS) entry which is preliminary data.</text>
</comment>
<reference evidence="1" key="1">
    <citation type="submission" date="2021-06" db="EMBL/GenBank/DDBJ databases">
        <authorList>
            <person name="Kallberg Y."/>
            <person name="Tangrot J."/>
            <person name="Rosling A."/>
        </authorList>
    </citation>
    <scope>NUCLEOTIDE SEQUENCE</scope>
    <source>
        <strain evidence="1">MA461A</strain>
    </source>
</reference>
<name>A0ACA9SVV4_9GLOM</name>